<dbReference type="Gene3D" id="3.40.50.1820">
    <property type="entry name" value="alpha/beta hydrolase"/>
    <property type="match status" value="1"/>
</dbReference>
<dbReference type="AlphaFoldDB" id="A0A226EJC5"/>
<evidence type="ECO:0000313" key="3">
    <source>
        <dbReference type="Proteomes" id="UP000198287"/>
    </source>
</evidence>
<evidence type="ECO:0000313" key="2">
    <source>
        <dbReference type="EMBL" id="OXA57318.1"/>
    </source>
</evidence>
<keyword evidence="3" id="KW-1185">Reference proteome</keyword>
<dbReference type="GO" id="GO:0017171">
    <property type="term" value="F:serine hydrolase activity"/>
    <property type="evidence" value="ECO:0007669"/>
    <property type="project" value="TreeGrafter"/>
</dbReference>
<feature type="domain" description="Serine aminopeptidase S33" evidence="1">
    <location>
        <begin position="68"/>
        <end position="278"/>
    </location>
</feature>
<dbReference type="Pfam" id="PF12146">
    <property type="entry name" value="Hydrolase_4"/>
    <property type="match status" value="1"/>
</dbReference>
<proteinExistence type="predicted"/>
<dbReference type="Proteomes" id="UP000198287">
    <property type="component" value="Unassembled WGS sequence"/>
</dbReference>
<sequence>MIPNLWSHIVFKTIRITPLALKNKLSKSIISKNLSCLNYSTKIAPPKIIYQKIRVFDCDMNYVEMEGNPDHVVFILPGALSSIEQDFVPLLQNFDSKKYKVIAYDPPGYGGSRPPNRWDIKGIKLGHQKYSLAGWSMGAFTAAIMALKNPEQTRKLVVWGMGGYFDEVTSNNLKTMASIGISCLPKARLSQLLNIYGEEDLKKIFYKWVSQEADESVAVDFTKDGLFTKQCLNQLRIPTLIIQGAKDGFVHVDHMEYLHRNINGSKTHLIKNGSHATHCAPSEKEFLTVVDKFLSS</sequence>
<protein>
    <submittedName>
        <fullName evidence="2">Valacyclovir hydrolase</fullName>
    </submittedName>
</protein>
<reference evidence="2 3" key="1">
    <citation type="submission" date="2015-12" db="EMBL/GenBank/DDBJ databases">
        <title>The genome of Folsomia candida.</title>
        <authorList>
            <person name="Faddeeva A."/>
            <person name="Derks M.F."/>
            <person name="Anvar Y."/>
            <person name="Smit S."/>
            <person name="Van Straalen N."/>
            <person name="Roelofs D."/>
        </authorList>
    </citation>
    <scope>NUCLEOTIDE SEQUENCE [LARGE SCALE GENOMIC DNA]</scope>
    <source>
        <strain evidence="2 3">VU population</strain>
        <tissue evidence="2">Whole body</tissue>
    </source>
</reference>
<accession>A0A226EJC5</accession>
<dbReference type="InterPro" id="IPR029058">
    <property type="entry name" value="AB_hydrolase_fold"/>
</dbReference>
<dbReference type="SUPFAM" id="SSF53474">
    <property type="entry name" value="alpha/beta-Hydrolases"/>
    <property type="match status" value="1"/>
</dbReference>
<name>A0A226EJC5_FOLCA</name>
<dbReference type="PANTHER" id="PTHR46331:SF2">
    <property type="entry name" value="VALACYCLOVIR HYDROLASE"/>
    <property type="match status" value="1"/>
</dbReference>
<keyword evidence="2" id="KW-0378">Hydrolase</keyword>
<gene>
    <name evidence="2" type="ORF">Fcan01_06461</name>
</gene>
<dbReference type="OrthoDB" id="19657at2759"/>
<evidence type="ECO:0000259" key="1">
    <source>
        <dbReference type="Pfam" id="PF12146"/>
    </source>
</evidence>
<dbReference type="EMBL" id="LNIX01000003">
    <property type="protein sequence ID" value="OXA57318.1"/>
    <property type="molecule type" value="Genomic_DNA"/>
</dbReference>
<dbReference type="PANTHER" id="PTHR46331">
    <property type="entry name" value="VALACYCLOVIR HYDROLASE"/>
    <property type="match status" value="1"/>
</dbReference>
<comment type="caution">
    <text evidence="2">The sequence shown here is derived from an EMBL/GenBank/DDBJ whole genome shotgun (WGS) entry which is preliminary data.</text>
</comment>
<dbReference type="InterPro" id="IPR022742">
    <property type="entry name" value="Hydrolase_4"/>
</dbReference>
<organism evidence="2 3">
    <name type="scientific">Folsomia candida</name>
    <name type="common">Springtail</name>
    <dbReference type="NCBI Taxonomy" id="158441"/>
    <lineage>
        <taxon>Eukaryota</taxon>
        <taxon>Metazoa</taxon>
        <taxon>Ecdysozoa</taxon>
        <taxon>Arthropoda</taxon>
        <taxon>Hexapoda</taxon>
        <taxon>Collembola</taxon>
        <taxon>Entomobryomorpha</taxon>
        <taxon>Isotomoidea</taxon>
        <taxon>Isotomidae</taxon>
        <taxon>Proisotominae</taxon>
        <taxon>Folsomia</taxon>
    </lineage>
</organism>